<feature type="chain" id="PRO_5002774684" evidence="1">
    <location>
        <begin position="27"/>
        <end position="199"/>
    </location>
</feature>
<protein>
    <submittedName>
        <fullName evidence="2">Uncharacterized protein</fullName>
    </submittedName>
</protein>
<evidence type="ECO:0000256" key="1">
    <source>
        <dbReference type="SAM" id="SignalP"/>
    </source>
</evidence>
<organism evidence="2 3">
    <name type="scientific">Opitutus terrae (strain DSM 11246 / JCM 15787 / PB90-1)</name>
    <dbReference type="NCBI Taxonomy" id="452637"/>
    <lineage>
        <taxon>Bacteria</taxon>
        <taxon>Pseudomonadati</taxon>
        <taxon>Verrucomicrobiota</taxon>
        <taxon>Opitutia</taxon>
        <taxon>Opitutales</taxon>
        <taxon>Opitutaceae</taxon>
        <taxon>Opitutus</taxon>
    </lineage>
</organism>
<dbReference type="KEGG" id="ote:Oter_0976"/>
<sequence>MSSSFTRSLCVVSCAFGLLASTSVLRADDVTDSIDEAVKAYKANDYATAAQSLDAAAQLIRQKRADQFKALLPDAPSGWQAEDATAQAAAAAMFGGGVSAERQYKKGDATITVKLITDSPIMQGVLMMMGNPMFANADGGKLERIKGQKAIFKNKDGSGSVNVVVNGTLLVQIEGSDVTDADLRAFAEAIDYGKISQLL</sequence>
<evidence type="ECO:0000313" key="3">
    <source>
        <dbReference type="Proteomes" id="UP000007013"/>
    </source>
</evidence>
<feature type="signal peptide" evidence="1">
    <location>
        <begin position="1"/>
        <end position="26"/>
    </location>
</feature>
<dbReference type="eggNOG" id="ENOG5031GQ3">
    <property type="taxonomic scope" value="Bacteria"/>
</dbReference>
<keyword evidence="1" id="KW-0732">Signal</keyword>
<dbReference type="AlphaFoldDB" id="B1ZXP2"/>
<keyword evidence="3" id="KW-1185">Reference proteome</keyword>
<dbReference type="HOGENOM" id="CLU_111517_0_0_0"/>
<reference evidence="2 3" key="1">
    <citation type="journal article" date="2011" name="J. Bacteriol.">
        <title>Genome sequence of the verrucomicrobium Opitutus terrae PB90-1, an abundant inhabitant of rice paddy soil ecosystems.</title>
        <authorList>
            <person name="van Passel M.W."/>
            <person name="Kant R."/>
            <person name="Palva A."/>
            <person name="Copeland A."/>
            <person name="Lucas S."/>
            <person name="Lapidus A."/>
            <person name="Glavina del Rio T."/>
            <person name="Pitluck S."/>
            <person name="Goltsman E."/>
            <person name="Clum A."/>
            <person name="Sun H."/>
            <person name="Schmutz J."/>
            <person name="Larimer F.W."/>
            <person name="Land M.L."/>
            <person name="Hauser L."/>
            <person name="Kyrpides N."/>
            <person name="Mikhailova N."/>
            <person name="Richardson P.P."/>
            <person name="Janssen P.H."/>
            <person name="de Vos W.M."/>
            <person name="Smidt H."/>
        </authorList>
    </citation>
    <scope>NUCLEOTIDE SEQUENCE [LARGE SCALE GENOMIC DNA]</scope>
    <source>
        <strain evidence="3">DSM 11246 / JCM 15787 / PB90-1</strain>
    </source>
</reference>
<dbReference type="Proteomes" id="UP000007013">
    <property type="component" value="Chromosome"/>
</dbReference>
<dbReference type="EMBL" id="CP001032">
    <property type="protein sequence ID" value="ACB74264.1"/>
    <property type="molecule type" value="Genomic_DNA"/>
</dbReference>
<name>B1ZXP2_OPITP</name>
<accession>B1ZXP2</accession>
<gene>
    <name evidence="2" type="ordered locus">Oter_0976</name>
</gene>
<evidence type="ECO:0000313" key="2">
    <source>
        <dbReference type="EMBL" id="ACB74264.1"/>
    </source>
</evidence>
<dbReference type="RefSeq" id="WP_012373802.1">
    <property type="nucleotide sequence ID" value="NC_010571.1"/>
</dbReference>
<dbReference type="OrthoDB" id="5420556at2"/>
<dbReference type="STRING" id="452637.Oter_0976"/>
<proteinExistence type="predicted"/>